<dbReference type="EMBL" id="CP000555">
    <property type="protein sequence ID" value="ABM93195.1"/>
    <property type="molecule type" value="Genomic_DNA"/>
</dbReference>
<accession>A2SCA6</accession>
<feature type="signal peptide" evidence="1">
    <location>
        <begin position="1"/>
        <end position="26"/>
    </location>
</feature>
<evidence type="ECO:0000313" key="3">
    <source>
        <dbReference type="EMBL" id="ABM93195.1"/>
    </source>
</evidence>
<evidence type="ECO:0000313" key="4">
    <source>
        <dbReference type="Proteomes" id="UP000000366"/>
    </source>
</evidence>
<feature type="chain" id="PRO_5002646285" description="Chalcone isomerase domain-containing protein" evidence="1">
    <location>
        <begin position="27"/>
        <end position="190"/>
    </location>
</feature>
<dbReference type="eggNOG" id="COG3572">
    <property type="taxonomic scope" value="Bacteria"/>
</dbReference>
<reference evidence="3 4" key="1">
    <citation type="journal article" date="2007" name="J. Bacteriol.">
        <title>Whole-genome analysis of the methyl tert-butyl ether-degrading beta-proteobacterium Methylibium petroleiphilum PM1.</title>
        <authorList>
            <person name="Kane S.R."/>
            <person name="Chakicherla A.Y."/>
            <person name="Chain P.S.G."/>
            <person name="Schmidt R."/>
            <person name="Shin M.W."/>
            <person name="Legler T.C."/>
            <person name="Scow K.M."/>
            <person name="Larimer F.W."/>
            <person name="Lucas S.M."/>
            <person name="Richardson P.M."/>
            <person name="Hristova K.R."/>
        </authorList>
    </citation>
    <scope>NUCLEOTIDE SEQUENCE [LARGE SCALE GENOMIC DNA]</scope>
    <source>
        <strain evidence="4">ATCC BAA-1232 / LMG 22953 / PM1</strain>
    </source>
</reference>
<dbReference type="Pfam" id="PF16036">
    <property type="entry name" value="Chalcone_3"/>
    <property type="match status" value="1"/>
</dbReference>
<gene>
    <name evidence="3" type="ordered locus">Mpe_A0233</name>
</gene>
<dbReference type="InterPro" id="IPR016087">
    <property type="entry name" value="Chalcone_isomerase"/>
</dbReference>
<evidence type="ECO:0000256" key="1">
    <source>
        <dbReference type="SAM" id="SignalP"/>
    </source>
</evidence>
<name>A2SCA6_METPP</name>
<dbReference type="Proteomes" id="UP000000366">
    <property type="component" value="Chromosome"/>
</dbReference>
<keyword evidence="1" id="KW-0732">Signal</keyword>
<dbReference type="STRING" id="420662.Mpe_A0233"/>
<keyword evidence="4" id="KW-1185">Reference proteome</keyword>
<sequence length="190" mass="20809">MERRACLQLLAAAACAAAVPALRAQATARPPAEALAELPGARLQGSGRLRYFGLHIYDARLWVGPDYPATAPSREDYAAHRFALELEYARSLDGEKIAERSIDEMQRAGPLPDAQRQGWLAFMTTTFPNVVAGSRITGVHRPGEMARFYFNGQPAGELRDPTFAQRFFGIWLGPQTSQPALRRSLLGGTP</sequence>
<organism evidence="3 4">
    <name type="scientific">Methylibium petroleiphilum (strain ATCC BAA-1232 / LMG 22953 / PM1)</name>
    <dbReference type="NCBI Taxonomy" id="420662"/>
    <lineage>
        <taxon>Bacteria</taxon>
        <taxon>Pseudomonadati</taxon>
        <taxon>Pseudomonadota</taxon>
        <taxon>Betaproteobacteria</taxon>
        <taxon>Burkholderiales</taxon>
        <taxon>Sphaerotilaceae</taxon>
        <taxon>Methylibium</taxon>
    </lineage>
</organism>
<dbReference type="AlphaFoldDB" id="A2SCA6"/>
<dbReference type="HOGENOM" id="CLU_102167_1_0_4"/>
<proteinExistence type="predicted"/>
<evidence type="ECO:0000259" key="2">
    <source>
        <dbReference type="Pfam" id="PF16036"/>
    </source>
</evidence>
<dbReference type="RefSeq" id="WP_011827834.1">
    <property type="nucleotide sequence ID" value="NC_008825.1"/>
</dbReference>
<dbReference type="PROSITE" id="PS51257">
    <property type="entry name" value="PROKAR_LIPOPROTEIN"/>
    <property type="match status" value="1"/>
</dbReference>
<dbReference type="KEGG" id="mpt:Mpe_A0233"/>
<feature type="domain" description="Chalcone isomerase" evidence="2">
    <location>
        <begin position="43"/>
        <end position="187"/>
    </location>
</feature>
<protein>
    <recommendedName>
        <fullName evidence="2">Chalcone isomerase domain-containing protein</fullName>
    </recommendedName>
</protein>